<dbReference type="AlphaFoldDB" id="A0AAV7VTY8"/>
<comment type="caution">
    <text evidence="2">The sequence shown here is derived from an EMBL/GenBank/DDBJ whole genome shotgun (WGS) entry which is preliminary data.</text>
</comment>
<protein>
    <submittedName>
        <fullName evidence="2">Uncharacterized protein</fullName>
    </submittedName>
</protein>
<sequence>MRPVPQDPSDPCGCQLAGLLLAGYPLGGSLWHAIFFLLRCANCAGDLHNLPDLIAFGVLLSIAKLVILMHAGSACLGREVGLGEWGSPSTLQAKLSAARAASAGFRVPGSRVVTVQFEDRTSQEEARKAGRSRRVLE</sequence>
<reference evidence="2" key="1">
    <citation type="journal article" date="2022" name="bioRxiv">
        <title>Sequencing and chromosome-scale assembly of the giantPleurodeles waltlgenome.</title>
        <authorList>
            <person name="Brown T."/>
            <person name="Elewa A."/>
            <person name="Iarovenko S."/>
            <person name="Subramanian E."/>
            <person name="Araus A.J."/>
            <person name="Petzold A."/>
            <person name="Susuki M."/>
            <person name="Suzuki K.-i.T."/>
            <person name="Hayashi T."/>
            <person name="Toyoda A."/>
            <person name="Oliveira C."/>
            <person name="Osipova E."/>
            <person name="Leigh N.D."/>
            <person name="Simon A."/>
            <person name="Yun M.H."/>
        </authorList>
    </citation>
    <scope>NUCLEOTIDE SEQUENCE</scope>
    <source>
        <strain evidence="2">20211129_DDA</strain>
        <tissue evidence="2">Liver</tissue>
    </source>
</reference>
<keyword evidence="3" id="KW-1185">Reference proteome</keyword>
<feature type="transmembrane region" description="Helical" evidence="1">
    <location>
        <begin position="50"/>
        <end position="71"/>
    </location>
</feature>
<evidence type="ECO:0000256" key="1">
    <source>
        <dbReference type="SAM" id="Phobius"/>
    </source>
</evidence>
<gene>
    <name evidence="2" type="ORF">NDU88_007275</name>
</gene>
<keyword evidence="1" id="KW-0472">Membrane</keyword>
<evidence type="ECO:0000313" key="3">
    <source>
        <dbReference type="Proteomes" id="UP001066276"/>
    </source>
</evidence>
<organism evidence="2 3">
    <name type="scientific">Pleurodeles waltl</name>
    <name type="common">Iberian ribbed newt</name>
    <dbReference type="NCBI Taxonomy" id="8319"/>
    <lineage>
        <taxon>Eukaryota</taxon>
        <taxon>Metazoa</taxon>
        <taxon>Chordata</taxon>
        <taxon>Craniata</taxon>
        <taxon>Vertebrata</taxon>
        <taxon>Euteleostomi</taxon>
        <taxon>Amphibia</taxon>
        <taxon>Batrachia</taxon>
        <taxon>Caudata</taxon>
        <taxon>Salamandroidea</taxon>
        <taxon>Salamandridae</taxon>
        <taxon>Pleurodelinae</taxon>
        <taxon>Pleurodeles</taxon>
    </lineage>
</organism>
<feature type="transmembrane region" description="Helical" evidence="1">
    <location>
        <begin position="16"/>
        <end position="38"/>
    </location>
</feature>
<accession>A0AAV7VTY8</accession>
<dbReference type="EMBL" id="JANPWB010000003">
    <property type="protein sequence ID" value="KAJ1203490.1"/>
    <property type="molecule type" value="Genomic_DNA"/>
</dbReference>
<evidence type="ECO:0000313" key="2">
    <source>
        <dbReference type="EMBL" id="KAJ1203490.1"/>
    </source>
</evidence>
<dbReference type="Proteomes" id="UP001066276">
    <property type="component" value="Chromosome 2_1"/>
</dbReference>
<keyword evidence="1" id="KW-0812">Transmembrane</keyword>
<keyword evidence="1" id="KW-1133">Transmembrane helix</keyword>
<name>A0AAV7VTY8_PLEWA</name>
<proteinExistence type="predicted"/>